<keyword evidence="8" id="KW-0812">Transmembrane</keyword>
<dbReference type="InterPro" id="IPR000152">
    <property type="entry name" value="EGF-type_Asp/Asn_hydroxyl_site"/>
</dbReference>
<accession>A0A7J7JJZ7</accession>
<feature type="transmembrane region" description="Helical" evidence="8">
    <location>
        <begin position="394"/>
        <end position="416"/>
    </location>
</feature>
<keyword evidence="8" id="KW-1133">Transmembrane helix</keyword>
<sequence>MSSCTLEGKLLPQLIASETNTEDKDCLAAVIEAGDIHQEWVNCRDTKADQVICVREGNSSLSSTPCFLSYSYHQLTTNTQSLALAIIPDIKEIRFLYAESVADAKRLWLRTNGDAAKFLLPRRDTIYFLVLCKPGWFVSDLLFAVETLSCYDISRNSRISSSGRATLCSYYQGCVSTDGEKALHKGTHIDRCNAQGYCYSQMRNNTYGTTSCTCQLGYSGYTCNETDYDPCNDSTNPNPCGEGQKCVSMQHDYHCECVGRLSYNKYSCPIDIDECANSPCKNNATCIDGLNTFFCECKKLVKGSKKIVYKNGTEAFWTGTLCDLDPVNSCGPVNPCQGFPNTDYLKLYGSTPYGTCEDLLDGFRCACDYPWSGERCHEYDKNDIVQAITGNKRILIYIYLVIFIIFNFACMLLTLLRRREITQGSYHTDEMIISVYESQKREERDKLMQFVEEAAYSSDEEDTARSKSKRSHSSTATNEICLKSYSQISPT</sequence>
<evidence type="ECO:0000256" key="1">
    <source>
        <dbReference type="ARBA" id="ARBA00022536"/>
    </source>
</evidence>
<comment type="caution">
    <text evidence="6">Lacks conserved residue(s) required for the propagation of feature annotation.</text>
</comment>
<dbReference type="PANTHER" id="PTHR24033:SF151">
    <property type="entry name" value="NOTCH 2"/>
    <property type="match status" value="1"/>
</dbReference>
<protein>
    <submittedName>
        <fullName evidence="10">JAG2</fullName>
    </submittedName>
</protein>
<name>A0A7J7JJZ7_BUGNE</name>
<gene>
    <name evidence="10" type="ORF">EB796_015020</name>
</gene>
<evidence type="ECO:0000313" key="10">
    <source>
        <dbReference type="EMBL" id="KAF6026672.1"/>
    </source>
</evidence>
<dbReference type="SMART" id="SM00179">
    <property type="entry name" value="EGF_CA"/>
    <property type="match status" value="2"/>
</dbReference>
<feature type="disulfide bond" evidence="6">
    <location>
        <begin position="367"/>
        <end position="376"/>
    </location>
</feature>
<reference evidence="10" key="1">
    <citation type="submission" date="2020-06" db="EMBL/GenBank/DDBJ databases">
        <title>Draft genome of Bugula neritina, a colonial animal packing powerful symbionts and potential medicines.</title>
        <authorList>
            <person name="Rayko M."/>
        </authorList>
    </citation>
    <scope>NUCLEOTIDE SEQUENCE [LARGE SCALE GENOMIC DNA]</scope>
    <source>
        <strain evidence="10">Kwan_BN1</strain>
    </source>
</reference>
<proteinExistence type="predicted"/>
<dbReference type="PROSITE" id="PS01186">
    <property type="entry name" value="EGF_2"/>
    <property type="match status" value="2"/>
</dbReference>
<evidence type="ECO:0000259" key="9">
    <source>
        <dbReference type="PROSITE" id="PS50026"/>
    </source>
</evidence>
<dbReference type="Pfam" id="PF00008">
    <property type="entry name" value="EGF"/>
    <property type="match status" value="1"/>
</dbReference>
<evidence type="ECO:0000256" key="3">
    <source>
        <dbReference type="ARBA" id="ARBA00022737"/>
    </source>
</evidence>
<evidence type="ECO:0000256" key="5">
    <source>
        <dbReference type="ARBA" id="ARBA00023180"/>
    </source>
</evidence>
<dbReference type="InterPro" id="IPR051830">
    <property type="entry name" value="NOTCH_homolog"/>
</dbReference>
<feature type="domain" description="EGF-like" evidence="9">
    <location>
        <begin position="326"/>
        <end position="377"/>
    </location>
</feature>
<dbReference type="GO" id="GO:0005509">
    <property type="term" value="F:calcium ion binding"/>
    <property type="evidence" value="ECO:0007669"/>
    <property type="project" value="InterPro"/>
</dbReference>
<keyword evidence="1 6" id="KW-0245">EGF-like domain</keyword>
<keyword evidence="5" id="KW-0325">Glycoprotein</keyword>
<dbReference type="PROSITE" id="PS50026">
    <property type="entry name" value="EGF_3"/>
    <property type="match status" value="3"/>
</dbReference>
<keyword evidence="2" id="KW-0732">Signal</keyword>
<evidence type="ECO:0000256" key="8">
    <source>
        <dbReference type="SAM" id="Phobius"/>
    </source>
</evidence>
<comment type="caution">
    <text evidence="10">The sequence shown here is derived from an EMBL/GenBank/DDBJ whole genome shotgun (WGS) entry which is preliminary data.</text>
</comment>
<feature type="domain" description="EGF-like" evidence="9">
    <location>
        <begin position="271"/>
        <end position="304"/>
    </location>
</feature>
<keyword evidence="4 6" id="KW-1015">Disulfide bond</keyword>
<dbReference type="EMBL" id="VXIV02002227">
    <property type="protein sequence ID" value="KAF6026672.1"/>
    <property type="molecule type" value="Genomic_DNA"/>
</dbReference>
<dbReference type="CDD" id="cd00054">
    <property type="entry name" value="EGF_CA"/>
    <property type="match status" value="1"/>
</dbReference>
<dbReference type="OrthoDB" id="6160492at2759"/>
<dbReference type="FunFam" id="2.10.25.10:FF:000004">
    <property type="entry name" value="Neurogenic locus notch 1"/>
    <property type="match status" value="1"/>
</dbReference>
<dbReference type="Proteomes" id="UP000593567">
    <property type="component" value="Unassembled WGS sequence"/>
</dbReference>
<feature type="region of interest" description="Disordered" evidence="7">
    <location>
        <begin position="454"/>
        <end position="476"/>
    </location>
</feature>
<organism evidence="10 11">
    <name type="scientific">Bugula neritina</name>
    <name type="common">Brown bryozoan</name>
    <name type="synonym">Sertularia neritina</name>
    <dbReference type="NCBI Taxonomy" id="10212"/>
    <lineage>
        <taxon>Eukaryota</taxon>
        <taxon>Metazoa</taxon>
        <taxon>Spiralia</taxon>
        <taxon>Lophotrochozoa</taxon>
        <taxon>Bryozoa</taxon>
        <taxon>Gymnolaemata</taxon>
        <taxon>Cheilostomatida</taxon>
        <taxon>Flustrina</taxon>
        <taxon>Buguloidea</taxon>
        <taxon>Bugulidae</taxon>
        <taxon>Bugula</taxon>
    </lineage>
</organism>
<dbReference type="PROSITE" id="PS01187">
    <property type="entry name" value="EGF_CA"/>
    <property type="match status" value="1"/>
</dbReference>
<dbReference type="InterPro" id="IPR000742">
    <property type="entry name" value="EGF"/>
</dbReference>
<evidence type="ECO:0000256" key="6">
    <source>
        <dbReference type="PROSITE-ProRule" id="PRU00076"/>
    </source>
</evidence>
<dbReference type="SMART" id="SM00181">
    <property type="entry name" value="EGF"/>
    <property type="match status" value="4"/>
</dbReference>
<dbReference type="AlphaFoldDB" id="A0A7J7JJZ7"/>
<dbReference type="InterPro" id="IPR001881">
    <property type="entry name" value="EGF-like_Ca-bd_dom"/>
</dbReference>
<dbReference type="SUPFAM" id="SSF57196">
    <property type="entry name" value="EGF/Laminin"/>
    <property type="match status" value="1"/>
</dbReference>
<dbReference type="InterPro" id="IPR018097">
    <property type="entry name" value="EGF_Ca-bd_CS"/>
</dbReference>
<evidence type="ECO:0000256" key="7">
    <source>
        <dbReference type="SAM" id="MobiDB-lite"/>
    </source>
</evidence>
<evidence type="ECO:0000313" key="11">
    <source>
        <dbReference type="Proteomes" id="UP000593567"/>
    </source>
</evidence>
<keyword evidence="8" id="KW-0472">Membrane</keyword>
<evidence type="ECO:0000256" key="4">
    <source>
        <dbReference type="ARBA" id="ARBA00023157"/>
    </source>
</evidence>
<dbReference type="PANTHER" id="PTHR24033">
    <property type="entry name" value="EGF-LIKE DOMAIN-CONTAINING PROTEIN"/>
    <property type="match status" value="1"/>
</dbReference>
<feature type="domain" description="EGF-like" evidence="9">
    <location>
        <begin position="227"/>
        <end position="269"/>
    </location>
</feature>
<evidence type="ECO:0000256" key="2">
    <source>
        <dbReference type="ARBA" id="ARBA00022729"/>
    </source>
</evidence>
<dbReference type="PROSITE" id="PS00022">
    <property type="entry name" value="EGF_1"/>
    <property type="match status" value="2"/>
</dbReference>
<keyword evidence="11" id="KW-1185">Reference proteome</keyword>
<dbReference type="PROSITE" id="PS00010">
    <property type="entry name" value="ASX_HYDROXYL"/>
    <property type="match status" value="2"/>
</dbReference>
<dbReference type="Gene3D" id="2.10.25.10">
    <property type="entry name" value="Laminin"/>
    <property type="match status" value="3"/>
</dbReference>
<keyword evidence="3" id="KW-0677">Repeat</keyword>